<sequence length="163" mass="18884">MNSSLHKWEFNPRDVGYFLEKISFSLARLLRTSDKDLIAEIIPRSFRLNYITLKASFITDIKKVAEGARGGNEEGDEYSLRMTRTPNKSRLMRTADTYRLALCTVLRKSGKAINLPQRRRIRRGVSFRWQTNQSTLYLCPPEKKKAQRPSSLLIISATKYLLL</sequence>
<organism evidence="1 2">
    <name type="scientific">Cardiocondyla obscurior</name>
    <dbReference type="NCBI Taxonomy" id="286306"/>
    <lineage>
        <taxon>Eukaryota</taxon>
        <taxon>Metazoa</taxon>
        <taxon>Ecdysozoa</taxon>
        <taxon>Arthropoda</taxon>
        <taxon>Hexapoda</taxon>
        <taxon>Insecta</taxon>
        <taxon>Pterygota</taxon>
        <taxon>Neoptera</taxon>
        <taxon>Endopterygota</taxon>
        <taxon>Hymenoptera</taxon>
        <taxon>Apocrita</taxon>
        <taxon>Aculeata</taxon>
        <taxon>Formicoidea</taxon>
        <taxon>Formicidae</taxon>
        <taxon>Myrmicinae</taxon>
        <taxon>Cardiocondyla</taxon>
    </lineage>
</organism>
<gene>
    <name evidence="1" type="ORF">PUN28_018470</name>
</gene>
<evidence type="ECO:0000313" key="1">
    <source>
        <dbReference type="EMBL" id="KAL0101929.1"/>
    </source>
</evidence>
<dbReference type="Proteomes" id="UP001430953">
    <property type="component" value="Unassembled WGS sequence"/>
</dbReference>
<dbReference type="AlphaFoldDB" id="A0AAW2EHT4"/>
<name>A0AAW2EHT4_9HYME</name>
<keyword evidence="2" id="KW-1185">Reference proteome</keyword>
<dbReference type="EMBL" id="JADYXP020000023">
    <property type="protein sequence ID" value="KAL0101929.1"/>
    <property type="molecule type" value="Genomic_DNA"/>
</dbReference>
<proteinExistence type="predicted"/>
<comment type="caution">
    <text evidence="1">The sequence shown here is derived from an EMBL/GenBank/DDBJ whole genome shotgun (WGS) entry which is preliminary data.</text>
</comment>
<reference evidence="1 2" key="1">
    <citation type="submission" date="2023-03" db="EMBL/GenBank/DDBJ databases">
        <title>High recombination rates correlate with genetic variation in Cardiocondyla obscurior ants.</title>
        <authorList>
            <person name="Errbii M."/>
        </authorList>
    </citation>
    <scope>NUCLEOTIDE SEQUENCE [LARGE SCALE GENOMIC DNA]</scope>
    <source>
        <strain evidence="1">Alpha-2009</strain>
        <tissue evidence="1">Whole body</tissue>
    </source>
</reference>
<accession>A0AAW2EHT4</accession>
<protein>
    <submittedName>
        <fullName evidence="1">Uncharacterized protein</fullName>
    </submittedName>
</protein>
<evidence type="ECO:0000313" key="2">
    <source>
        <dbReference type="Proteomes" id="UP001430953"/>
    </source>
</evidence>